<evidence type="ECO:0000256" key="1">
    <source>
        <dbReference type="ARBA" id="ARBA00010919"/>
    </source>
</evidence>
<evidence type="ECO:0000256" key="4">
    <source>
        <dbReference type="ARBA" id="ARBA00023274"/>
    </source>
</evidence>
<comment type="similarity">
    <text evidence="1 5">Belongs to the eukaryotic ribosomal protein eS27 family.</text>
</comment>
<organism evidence="6 7">
    <name type="scientific">Polyodon spathula</name>
    <name type="common">North American paddlefish</name>
    <name type="synonym">Squalus spathula</name>
    <dbReference type="NCBI Taxonomy" id="7913"/>
    <lineage>
        <taxon>Eukaryota</taxon>
        <taxon>Metazoa</taxon>
        <taxon>Chordata</taxon>
        <taxon>Craniata</taxon>
        <taxon>Vertebrata</taxon>
        <taxon>Euteleostomi</taxon>
        <taxon>Actinopterygii</taxon>
        <taxon>Chondrostei</taxon>
        <taxon>Acipenseriformes</taxon>
        <taxon>Polyodontidae</taxon>
        <taxon>Polyodon</taxon>
    </lineage>
</organism>
<evidence type="ECO:0000256" key="3">
    <source>
        <dbReference type="ARBA" id="ARBA00022980"/>
    </source>
</evidence>
<dbReference type="Pfam" id="PF01667">
    <property type="entry name" value="Ribosomal_S27e"/>
    <property type="match status" value="1"/>
</dbReference>
<dbReference type="Gene3D" id="2.20.25.100">
    <property type="entry name" value="Zn-binding ribosomal proteins"/>
    <property type="match status" value="1"/>
</dbReference>
<sequence>MTSLLWPCCGGGETPEDTRVKLYPRNSALGNNSLSLPCEWGRSRRQQKANYFNKTKNAVEVKEALAARKDQVALTSNAFHVKNVNDDGLHHLVVEELWSAITLAKDLMHPLAEVERRKHKKKRLVQSPNSYFMDVKCPGCYRITTVFSHAQRVVPCGGCSYVLCQPKGGKCRLTEGRKSSFPSSLVYRLYLRPVVPRTSL</sequence>
<feature type="non-terminal residue" evidence="6">
    <location>
        <position position="200"/>
    </location>
</feature>
<keyword evidence="5" id="KW-0479">Metal-binding</keyword>
<dbReference type="EMBL" id="JAAWVQ010116606">
    <property type="protein sequence ID" value="MBN3282335.1"/>
    <property type="molecule type" value="Genomic_DNA"/>
</dbReference>
<comment type="cofactor">
    <cofactor evidence="5">
        <name>Zn(2+)</name>
        <dbReference type="ChEBI" id="CHEBI:29105"/>
    </cofactor>
    <text evidence="5">Binds 1 zinc ion per subunit.</text>
</comment>
<dbReference type="InterPro" id="IPR000592">
    <property type="entry name" value="Ribosomal_eS27"/>
</dbReference>
<dbReference type="InterPro" id="IPR023407">
    <property type="entry name" value="Ribosomal_eS27_Zn-bd_dom_sf"/>
</dbReference>
<feature type="non-terminal residue" evidence="6">
    <location>
        <position position="1"/>
    </location>
</feature>
<reference evidence="6" key="1">
    <citation type="journal article" date="2021" name="Cell">
        <title>Tracing the genetic footprints of vertebrate landing in non-teleost ray-finned fishes.</title>
        <authorList>
            <person name="Bi X."/>
            <person name="Wang K."/>
            <person name="Yang L."/>
            <person name="Pan H."/>
            <person name="Jiang H."/>
            <person name="Wei Q."/>
            <person name="Fang M."/>
            <person name="Yu H."/>
            <person name="Zhu C."/>
            <person name="Cai Y."/>
            <person name="He Y."/>
            <person name="Gan X."/>
            <person name="Zeng H."/>
            <person name="Yu D."/>
            <person name="Zhu Y."/>
            <person name="Jiang H."/>
            <person name="Qiu Q."/>
            <person name="Yang H."/>
            <person name="Zhang Y.E."/>
            <person name="Wang W."/>
            <person name="Zhu M."/>
            <person name="He S."/>
            <person name="Zhang G."/>
        </authorList>
    </citation>
    <scope>NUCLEOTIDE SEQUENCE</scope>
    <source>
        <strain evidence="6">Pddl_001</strain>
    </source>
</reference>
<keyword evidence="2 5" id="KW-0862">Zinc</keyword>
<dbReference type="PANTHER" id="PTHR11594">
    <property type="entry name" value="40S RIBOSOMAL PROTEIN S27"/>
    <property type="match status" value="1"/>
</dbReference>
<dbReference type="HAMAP" id="MF_00371">
    <property type="entry name" value="Ribosomal_eS27"/>
    <property type="match status" value="1"/>
</dbReference>
<accession>A0ABS2Y6L0</accession>
<evidence type="ECO:0000313" key="6">
    <source>
        <dbReference type="EMBL" id="MBN3282335.1"/>
    </source>
</evidence>
<dbReference type="InterPro" id="IPR011332">
    <property type="entry name" value="Ribosomal_zn-bd"/>
</dbReference>
<dbReference type="Proteomes" id="UP001166093">
    <property type="component" value="Unassembled WGS sequence"/>
</dbReference>
<dbReference type="PROSITE" id="PS01168">
    <property type="entry name" value="RIBOSOMAL_S27E"/>
    <property type="match status" value="1"/>
</dbReference>
<evidence type="ECO:0000313" key="7">
    <source>
        <dbReference type="Proteomes" id="UP001166093"/>
    </source>
</evidence>
<proteinExistence type="inferred from homology"/>
<dbReference type="SUPFAM" id="SSF57829">
    <property type="entry name" value="Zn-binding ribosomal proteins"/>
    <property type="match status" value="1"/>
</dbReference>
<evidence type="ECO:0000256" key="5">
    <source>
        <dbReference type="RuleBase" id="RU000671"/>
    </source>
</evidence>
<keyword evidence="3 5" id="KW-0689">Ribosomal protein</keyword>
<gene>
    <name evidence="6" type="primary">Rps27b_1</name>
    <name evidence="6" type="ORF">GTO93_0010079</name>
</gene>
<protein>
    <recommendedName>
        <fullName evidence="5">40S ribosomal protein S27</fullName>
    </recommendedName>
</protein>
<name>A0ABS2Y6L0_POLSP</name>
<keyword evidence="4 5" id="KW-0687">Ribonucleoprotein</keyword>
<comment type="caution">
    <text evidence="6">The sequence shown here is derived from an EMBL/GenBank/DDBJ whole genome shotgun (WGS) entry which is preliminary data.</text>
</comment>
<keyword evidence="7" id="KW-1185">Reference proteome</keyword>
<keyword evidence="5" id="KW-0863">Zinc-finger</keyword>
<evidence type="ECO:0000256" key="2">
    <source>
        <dbReference type="ARBA" id="ARBA00022833"/>
    </source>
</evidence>